<evidence type="ECO:0000313" key="1">
    <source>
        <dbReference type="EMBL" id="ANH50744.1"/>
    </source>
</evidence>
<dbReference type="EMBL" id="KX011169">
    <property type="protein sequence ID" value="ANH50744.1"/>
    <property type="molecule type" value="Genomic_DNA"/>
</dbReference>
<name>A0A173GBL7_9CAUD</name>
<dbReference type="RefSeq" id="YP_009282141.1">
    <property type="nucleotide sequence ID" value="NC_031034.1"/>
</dbReference>
<evidence type="ECO:0000313" key="2">
    <source>
        <dbReference type="Proteomes" id="UP000203219"/>
    </source>
</evidence>
<gene>
    <name evidence="1" type="ORF">SALINJAH_187</name>
</gene>
<reference evidence="2" key="1">
    <citation type="submission" date="2016-04" db="EMBL/GenBank/DDBJ databases">
        <authorList>
            <person name="Adebesin M.O."/>
            <person name="Ahama K."/>
            <person name="Alekasir E.M."/>
            <person name="Ali S."/>
            <person name="Aligholizadeh E."/>
            <person name="Allison J.M."/>
            <person name="Alzaher A."/>
            <person name="Andaya C.D."/>
            <person name="Asfaw S."/>
            <person name="Bansal N."/>
            <person name="Beauchard M.A."/>
            <person name="Betancourt K.A."/>
            <person name="Bhatia B."/>
            <person name="Boretti N.A."/>
            <person name="Brondi J.N."/>
            <person name="Byrd C.E."/>
            <person name="Cao A."/>
            <person name="Cardosa E.A."/>
            <person name="Carter A."/>
            <person name="Chen S."/>
            <person name="Chen Y."/>
            <person name="Clara V.K."/>
            <person name="Cobuzzi M."/>
            <person name="Conn O.L."/>
            <person name="Crosby I.A."/>
            <person name="Daly S.B."/>
            <person name="Depaz I.X."/>
            <person name="Dhaurali S."/>
            <person name="Dowdy K.M."/>
            <person name="Edokobi N.B."/>
            <person name="Ekanayake A.B."/>
            <person name="Ekekwe S.O."/>
            <person name="Emond M.A."/>
            <person name="Endres L."/>
            <person name="Eng S."/>
            <person name="Felkoski S.A."/>
            <person name="Gant C.D."/>
            <person name="Gaskin B."/>
            <person name="Gondal S."/>
            <person name="Gutmann J."/>
            <person name="Ha T.-A."/>
            <person name="Habteyes H."/>
            <person name="Hariri O."/>
            <person name="Healey R.M."/>
            <person name="Heins J.L."/>
            <person name="Henderson A.L."/>
            <person name="Hernandez F.M."/>
            <person name="Hoang P.T."/>
            <person name="Hope K.T."/>
            <person name="Husna A."/>
            <person name="Hussain A."/>
            <person name="Imani O."/>
            <person name="Jackson N.L."/>
            <person name="Jacob V.M."/>
            <person name="Kang C."/>
            <person name="Kantov R.M."/>
            <person name="Kavuru S."/>
            <person name="Kerr M.S."/>
            <person name="Khan O.A."/>
            <person name="Khan T.M."/>
            <person name="King T."/>
            <person name="Kulkarni R."/>
            <person name="Li A."/>
            <person name="Maczka C."/>
            <person name="Maisonet E."/>
            <person name="Majethia P.M."/>
            <person name="Malik D.A."/>
            <person name="Mariam A."/>
            <person name="Marquess E.B."/>
            <person name="Mattison J."/>
            <person name="Mcdonald N."/>
            <person name="Mehr S."/>
            <person name="Mengers S.R."/>
            <person name="Michaels D.P."/>
            <person name="Mondal S."/>
            <person name="Monney D.B."/>
            <person name="Nakhleh S.I."/>
            <person name="Ndubuizu N.C."/>
            <person name="Nguyen A.H."/>
            <person name="Nguyen K.M."/>
            <person name="Nguyen M.T."/>
            <person name="Nicholas M.L."/>
            <person name="Nimalan J.P."/>
            <person name="O'Connell R.A."/>
            <person name="Odoi E."/>
            <person name="Ojo L."/>
            <person name="Okoye A.E."/>
            <person name="Olateru-Olagbegi O."/>
            <person name="Osei K.V."/>
            <person name="Osei-Tutu A."/>
            <person name="Palilla A.M."/>
            <person name="Pancholi S."/>
            <person name="Park J.H."/>
            <person name="Patel K."/>
            <person name="Patel P."/>
            <person name="Pennington E."/>
            <person name="Peterson R.E."/>
            <person name="Pon J."/>
            <person name="Pourkarim H."/>
            <person name="Reed M.L."/>
            <person name="Rottman V."/>
            <person name="Salazar J."/>
            <person name="Samet S."/>
            <person name="Sendze O."/>
            <person name="Stelmack M.A."/>
            <person name="Stinnett R."/>
            <person name="Tchouaga A.L."/>
            <person name="Thompson E.M."/>
            <person name="Tran N.G."/>
            <person name="Truong T."/>
            <person name="Udo J.A."/>
            <person name="Verona L.T."/>
            <person name="Vu T.-Q."/>
            <person name="Wade J."/>
            <person name="Wang N.Q."/>
            <person name="Waters Z.M."/>
            <person name="Wellman R.J."/>
            <person name="Woldegabreal S."/>
            <person name="Yee A.C."/>
            <person name="Yirefu M."/>
            <person name="Zahangir S."/>
            <person name="Zhai Y."/>
            <person name="Devine C.L."/>
            <person name="Liao K."/>
            <person name="Prasad P.K."/>
            <person name="Ruthenberg K.J."/>
            <person name="Shonk J.A."/>
            <person name="Way M."/>
            <person name="Yousufi H.K."/>
            <person name="Cao L."/>
            <person name="Fox J."/>
            <person name="Hobbs E."/>
            <person name="Kilic S."/>
            <person name="Nunn R."/>
            <person name="Patel R."/>
            <person name="Rubenstein M."/>
            <person name="Cresawn S.G."/>
            <person name="Russell D.A."/>
            <person name="Pope W.H."/>
            <person name="Jacobs-Sera D."/>
            <person name="Hendrix R.W."/>
            <person name="Hatfull G.F."/>
            <person name="Erill I."/>
            <person name="Caruso S.M."/>
        </authorList>
    </citation>
    <scope>NUCLEOTIDE SEQUENCE [LARGE SCALE GENOMIC DNA]</scope>
</reference>
<sequence length="87" mass="9978">MSEVKTGYFVENEDRLYRRLHCASDSDDYIEVGPAIDYNLKYLFNIEMHYTPSDEAGNPPSVNLDVEAAKLLIKDLQNFIADSEETE</sequence>
<dbReference type="GeneID" id="29059995"/>
<dbReference type="Proteomes" id="UP000203219">
    <property type="component" value="Segment"/>
</dbReference>
<proteinExistence type="predicted"/>
<protein>
    <submittedName>
        <fullName evidence="1">Uncharacterized protein</fullName>
    </submittedName>
</protein>
<organism evidence="1 2">
    <name type="scientific">Bacillus phage SalinJah</name>
    <dbReference type="NCBI Taxonomy" id="1837830"/>
    <lineage>
        <taxon>Viruses</taxon>
        <taxon>Duplodnaviria</taxon>
        <taxon>Heunggongvirae</taxon>
        <taxon>Uroviricota</taxon>
        <taxon>Caudoviricetes</taxon>
        <taxon>Herelleviridae</taxon>
        <taxon>Bastillevirinae</taxon>
        <taxon>Wphvirus</taxon>
        <taxon>Wphvirus BPS13</taxon>
    </lineage>
</organism>
<accession>A0A173GBL7</accession>
<dbReference type="KEGG" id="vg:29059995"/>